<dbReference type="InterPro" id="IPR004220">
    <property type="entry name" value="5-COMe_2-OHmuconate_Isoase"/>
</dbReference>
<name>A0ABU3T1P5_9ALTE</name>
<dbReference type="PANTHER" id="PTHR37950:SF1">
    <property type="entry name" value="4-HYDROXYPHENYLACETATE CATABOLISM PROTEIN"/>
    <property type="match status" value="1"/>
</dbReference>
<dbReference type="EMBL" id="JAWDIO010000002">
    <property type="protein sequence ID" value="MDU0356197.1"/>
    <property type="molecule type" value="Genomic_DNA"/>
</dbReference>
<reference evidence="1 2" key="1">
    <citation type="submission" date="2023-10" db="EMBL/GenBank/DDBJ databases">
        <title>Glaciecola aquimarina strain GGW-M5 nov., isolated from a coastal seawater.</title>
        <authorList>
            <person name="Bayburt H."/>
            <person name="Kim J.M."/>
            <person name="Choi B.J."/>
            <person name="Jeon C.O."/>
        </authorList>
    </citation>
    <scope>NUCLEOTIDE SEQUENCE [LARGE SCALE GENOMIC DNA]</scope>
    <source>
        <strain evidence="1 2">KCTC 32108</strain>
    </source>
</reference>
<evidence type="ECO:0000313" key="1">
    <source>
        <dbReference type="EMBL" id="MDU0356197.1"/>
    </source>
</evidence>
<dbReference type="SUPFAM" id="SSF55331">
    <property type="entry name" value="Tautomerase/MIF"/>
    <property type="match status" value="1"/>
</dbReference>
<dbReference type="RefSeq" id="WP_316027700.1">
    <property type="nucleotide sequence ID" value="NZ_JAWDIO010000002.1"/>
</dbReference>
<protein>
    <submittedName>
        <fullName evidence="1">5-carboxymethyl-2-hydroxymuconate Delta-isomerase</fullName>
    </submittedName>
</protein>
<dbReference type="PANTHER" id="PTHR37950">
    <property type="entry name" value="4-HYDROXYPHENYLACETATE CATABOLISM PROTEIN"/>
    <property type="match status" value="1"/>
</dbReference>
<dbReference type="Gene3D" id="3.30.429.10">
    <property type="entry name" value="Macrophage Migration Inhibitory Factor"/>
    <property type="match status" value="1"/>
</dbReference>
<dbReference type="Pfam" id="PF02962">
    <property type="entry name" value="CHMI"/>
    <property type="match status" value="1"/>
</dbReference>
<evidence type="ECO:0000313" key="2">
    <source>
        <dbReference type="Proteomes" id="UP001247805"/>
    </source>
</evidence>
<comment type="caution">
    <text evidence="1">The sequence shown here is derived from an EMBL/GenBank/DDBJ whole genome shotgun (WGS) entry which is preliminary data.</text>
</comment>
<proteinExistence type="predicted"/>
<sequence length="115" mass="13106">MPNFVIEYSESLTQQVDPNILMDKVFEGAKASGHFPPEAIKVRIEPRPNFRLHDIYQDFLHVSAHILSGRTDEQKIEISNAVLEPLKTLNLSSAFVSVEVVDIHRPSFVDFSFRP</sequence>
<accession>A0ABU3T1P5</accession>
<dbReference type="CDD" id="cd00580">
    <property type="entry name" value="CHMI"/>
    <property type="match status" value="1"/>
</dbReference>
<dbReference type="Proteomes" id="UP001247805">
    <property type="component" value="Unassembled WGS sequence"/>
</dbReference>
<organism evidence="1 2">
    <name type="scientific">Paraglaciecola aquimarina</name>
    <dbReference type="NCBI Taxonomy" id="1235557"/>
    <lineage>
        <taxon>Bacteria</taxon>
        <taxon>Pseudomonadati</taxon>
        <taxon>Pseudomonadota</taxon>
        <taxon>Gammaproteobacteria</taxon>
        <taxon>Alteromonadales</taxon>
        <taxon>Alteromonadaceae</taxon>
        <taxon>Paraglaciecola</taxon>
    </lineage>
</organism>
<gene>
    <name evidence="1" type="ORF">RS130_22005</name>
</gene>
<keyword evidence="2" id="KW-1185">Reference proteome</keyword>
<dbReference type="InterPro" id="IPR014347">
    <property type="entry name" value="Tautomerase/MIF_sf"/>
</dbReference>